<dbReference type="Pfam" id="PF08353">
    <property type="entry name" value="MurT_C"/>
    <property type="match status" value="1"/>
</dbReference>
<evidence type="ECO:0000313" key="5">
    <source>
        <dbReference type="EMBL" id="BCS80790.1"/>
    </source>
</evidence>
<dbReference type="PANTHER" id="PTHR23135">
    <property type="entry name" value="MUR LIGASE FAMILY MEMBER"/>
    <property type="match status" value="1"/>
</dbReference>
<name>A0ABM7NKZ3_9FIRM</name>
<dbReference type="InterPro" id="IPR013221">
    <property type="entry name" value="Mur_ligase_cen"/>
</dbReference>
<keyword evidence="2" id="KW-0479">Metal-binding</keyword>
<dbReference type="InterPro" id="IPR013564">
    <property type="entry name" value="MurT_C"/>
</dbReference>
<organism evidence="5 6">
    <name type="scientific">Caldicellulosiruptor diazotrophicus</name>
    <dbReference type="NCBI Taxonomy" id="2806205"/>
    <lineage>
        <taxon>Bacteria</taxon>
        <taxon>Bacillati</taxon>
        <taxon>Bacillota</taxon>
        <taxon>Bacillota incertae sedis</taxon>
        <taxon>Caldicellulosiruptorales</taxon>
        <taxon>Caldicellulosiruptoraceae</taxon>
        <taxon>Caldicellulosiruptor</taxon>
    </lineage>
</organism>
<protein>
    <recommendedName>
        <fullName evidence="2">Lipid II isoglutaminyl synthase (glutamine-hydrolyzing) subunit MurT</fullName>
        <ecNumber evidence="2">6.3.5.13</ecNumber>
    </recommendedName>
</protein>
<evidence type="ECO:0000256" key="2">
    <source>
        <dbReference type="HAMAP-Rule" id="MF_02214"/>
    </source>
</evidence>
<dbReference type="SUPFAM" id="SSF53623">
    <property type="entry name" value="MurD-like peptide ligases, catalytic domain"/>
    <property type="match status" value="1"/>
</dbReference>
<dbReference type="Gene3D" id="3.40.1190.10">
    <property type="entry name" value="Mur-like, catalytic domain"/>
    <property type="match status" value="1"/>
</dbReference>
<feature type="binding site" evidence="2">
    <location>
        <position position="222"/>
    </location>
    <ligand>
        <name>Zn(2+)</name>
        <dbReference type="ChEBI" id="CHEBI:29105"/>
    </ligand>
</feature>
<dbReference type="Pfam" id="PF08245">
    <property type="entry name" value="Mur_ligase_M"/>
    <property type="match status" value="1"/>
</dbReference>
<dbReference type="GO" id="GO:0016874">
    <property type="term" value="F:ligase activity"/>
    <property type="evidence" value="ECO:0007669"/>
    <property type="project" value="UniProtKB-KW"/>
</dbReference>
<comment type="catalytic activity">
    <reaction evidence="2">
        <text>beta-D-GlcNAc-(1-&gt;4)-Mur2Ac(oyl-L-Ala-gamma-D-Glu-L-Lys-D-Ala-D-Ala)-di-trans,octa-cis-undecaprenyl diphosphate + L-glutamine + ATP + H2O = beta-D-GlcNAc-(1-&gt;4)-Mur2Ac(oyl-L-Ala-D-isoglutaminyl-L-Lys-D-Ala-D-Ala)-di-trans,octa-cis-undecaprenyl diphosphate + L-glutamate + ADP + phosphate + H(+)</text>
        <dbReference type="Rhea" id="RHEA:57928"/>
        <dbReference type="ChEBI" id="CHEBI:15377"/>
        <dbReference type="ChEBI" id="CHEBI:15378"/>
        <dbReference type="ChEBI" id="CHEBI:29985"/>
        <dbReference type="ChEBI" id="CHEBI:30616"/>
        <dbReference type="ChEBI" id="CHEBI:43474"/>
        <dbReference type="ChEBI" id="CHEBI:58359"/>
        <dbReference type="ChEBI" id="CHEBI:60033"/>
        <dbReference type="ChEBI" id="CHEBI:62233"/>
        <dbReference type="ChEBI" id="CHEBI:456216"/>
        <dbReference type="EC" id="6.3.5.13"/>
    </reaction>
</comment>
<dbReference type="EC" id="6.3.5.13" evidence="2"/>
<comment type="subunit">
    <text evidence="2">Forms a heterodimer with GatD.</text>
</comment>
<feature type="domain" description="Mur ligase central" evidence="3">
    <location>
        <begin position="56"/>
        <end position="218"/>
    </location>
</feature>
<keyword evidence="2" id="KW-0067">ATP-binding</keyword>
<dbReference type="PANTHER" id="PTHR23135:SF7">
    <property type="entry name" value="LIPID II ISOGLUTAMINYL SYNTHASE (GLUTAMINE-HYDROLYZING) SUBUNIT MURT"/>
    <property type="match status" value="1"/>
</dbReference>
<keyword evidence="2" id="KW-0961">Cell wall biogenesis/degradation</keyword>
<keyword evidence="2" id="KW-0547">Nucleotide-binding</keyword>
<evidence type="ECO:0000259" key="3">
    <source>
        <dbReference type="Pfam" id="PF08245"/>
    </source>
</evidence>
<gene>
    <name evidence="2" type="primary">murT</name>
    <name evidence="5" type="ORF">CaldiYA01_07500</name>
</gene>
<accession>A0ABM7NKZ3</accession>
<sequence length="454" mass="51855">MKNLKLYVAILLGMMFKLILKLFGKDATSAPGKIALKIYPKIIKEIDKRCKLKILISGTNGKTTTNNIINWLIADDRVVLSNLKGSNMANGIVSAFINNLKSNYDIACFEVDEGSLPIVTRYLKPDIFVTTNVFRDQLDRYGELDRVKELILNHIGQAIAIINADDPNLASFSGVKRVFYSVDENMFSRRTNVTLDSRFCPICNAKLEYSFYNVGHLGKYECLMCGYRNPESRFVITNIREDLTGFVFDFVDRETGINIENIKWKMGGVYNLYNVCAAISVAMIIGIDKEKIRERIETFENRLGRLEKKEVGDKDVIISLVKNPIGMSETLNVISQDPDPKVIVFILNDNAADGRDISWIWDADFDILCKIENIKALYFSGKRKEDMALRVKYSEFVLSNFEFIDYKEELNCVFDQNDIKKIYILPTYTALFEVRKIVDNLSKKDGIKNGNKHC</sequence>
<dbReference type="RefSeq" id="WP_207181488.1">
    <property type="nucleotide sequence ID" value="NZ_AP024480.1"/>
</dbReference>
<keyword evidence="6" id="KW-1185">Reference proteome</keyword>
<feature type="domain" description="Lipid II isoglutaminyl synthase (glutamine-hydrolyzing) subunit MurT C-terminal" evidence="4">
    <location>
        <begin position="320"/>
        <end position="431"/>
    </location>
</feature>
<comment type="similarity">
    <text evidence="2">Belongs to the MurCDEF family. MurT subfamily.</text>
</comment>
<dbReference type="Proteomes" id="UP000663623">
    <property type="component" value="Chromosome"/>
</dbReference>
<dbReference type="EMBL" id="AP024480">
    <property type="protein sequence ID" value="BCS80790.1"/>
    <property type="molecule type" value="Genomic_DNA"/>
</dbReference>
<comment type="catalytic activity">
    <reaction evidence="2">
        <text>beta-D-GlcNAc-(1-&gt;4)-Mur2Ac(oyl-L-Ala-gamma-D-O-P-Glu-L-Lys-D-Ala-D-Ala)-di-trans,octa-cis-undecaprenyl diphosphate + NH4(+) = beta-D-GlcNAc-(1-&gt;4)-Mur2Ac(oyl-L-Ala-D-isoglutaminyl-L-Lys-D-Ala-D-Ala)-di-trans,octa-cis-undecaprenyl diphosphate + phosphate + H(+)</text>
        <dbReference type="Rhea" id="RHEA:57932"/>
        <dbReference type="ChEBI" id="CHEBI:15378"/>
        <dbReference type="ChEBI" id="CHEBI:28938"/>
        <dbReference type="ChEBI" id="CHEBI:43474"/>
        <dbReference type="ChEBI" id="CHEBI:62233"/>
        <dbReference type="ChEBI" id="CHEBI:143132"/>
    </reaction>
</comment>
<comment type="pathway">
    <text evidence="1 2">Cell wall biogenesis; peptidoglycan biosynthesis.</text>
</comment>
<comment type="function">
    <text evidence="2">The lipid II isoglutaminyl synthase complex catalyzes the formation of alpha-D-isoglutamine in the cell wall lipid II stem peptide. The MurT subunit catalyzes the ATP-dependent amidation of D-glutamate residue of lipid II, converting it to an isoglutamine residue.</text>
</comment>
<proteinExistence type="inferred from homology"/>
<evidence type="ECO:0000259" key="4">
    <source>
        <dbReference type="Pfam" id="PF08353"/>
    </source>
</evidence>
<reference evidence="5 6" key="1">
    <citation type="submission" date="2021-02" db="EMBL/GenBank/DDBJ databases">
        <title>Nitrogen-fixing ability and nitrogen fixation related genes of thermophilic fermentative bacteria in the genus Caldicellulosiruptor.</title>
        <authorList>
            <person name="Chen Y."/>
            <person name="Nishihara A."/>
            <person name="Haruta S."/>
        </authorList>
    </citation>
    <scope>NUCLEOTIDE SEQUENCE [LARGE SCALE GENOMIC DNA]</scope>
    <source>
        <strain evidence="5 6">YA01</strain>
    </source>
</reference>
<dbReference type="HAMAP" id="MF_02214">
    <property type="entry name" value="Lipid_II_synth_MurT"/>
    <property type="match status" value="1"/>
</dbReference>
<keyword evidence="2" id="KW-0573">Peptidoglycan synthesis</keyword>
<keyword evidence="2 5" id="KW-0436">Ligase</keyword>
<keyword evidence="2" id="KW-0862">Zinc</keyword>
<feature type="binding site" evidence="2">
    <location>
        <position position="200"/>
    </location>
    <ligand>
        <name>Zn(2+)</name>
        <dbReference type="ChEBI" id="CHEBI:29105"/>
    </ligand>
</feature>
<feature type="binding site" evidence="2">
    <location>
        <position position="225"/>
    </location>
    <ligand>
        <name>Zn(2+)</name>
        <dbReference type="ChEBI" id="CHEBI:29105"/>
    </ligand>
</feature>
<keyword evidence="2" id="KW-0133">Cell shape</keyword>
<evidence type="ECO:0000313" key="6">
    <source>
        <dbReference type="Proteomes" id="UP000663623"/>
    </source>
</evidence>
<dbReference type="InterPro" id="IPR043703">
    <property type="entry name" value="Lipid_II_synth_MurT"/>
</dbReference>
<dbReference type="InterPro" id="IPR036565">
    <property type="entry name" value="Mur-like_cat_sf"/>
</dbReference>
<feature type="active site" evidence="2">
    <location>
        <position position="356"/>
    </location>
</feature>
<comment type="catalytic activity">
    <reaction evidence="2">
        <text>beta-D-GlcNAc-(1-&gt;4)-Mur2Ac(oyl-L-Ala-gamma-D-Glu-L-Lys-D-Ala-D-Ala)-di-trans,octa-cis-undecaprenyl diphosphate + ATP = beta-D-GlcNAc-(1-&gt;4)-Mur2Ac(oyl-L-Ala-gamma-D-O-P-Glu-L-Lys-D-Ala-D-Ala)-di-trans,octa-cis-undecaprenyl diphosphate + ADP</text>
        <dbReference type="Rhea" id="RHEA:59488"/>
        <dbReference type="ChEBI" id="CHEBI:30616"/>
        <dbReference type="ChEBI" id="CHEBI:60033"/>
        <dbReference type="ChEBI" id="CHEBI:143132"/>
        <dbReference type="ChEBI" id="CHEBI:456216"/>
    </reaction>
</comment>
<evidence type="ECO:0000256" key="1">
    <source>
        <dbReference type="ARBA" id="ARBA00004752"/>
    </source>
</evidence>
<feature type="binding site" evidence="2">
    <location>
        <position position="203"/>
    </location>
    <ligand>
        <name>Zn(2+)</name>
        <dbReference type="ChEBI" id="CHEBI:29105"/>
    </ligand>
</feature>